<dbReference type="RefSeq" id="WP_284310577.1">
    <property type="nucleotide sequence ID" value="NZ_BSPC01000005.1"/>
</dbReference>
<dbReference type="SUPFAM" id="SSF53850">
    <property type="entry name" value="Periplasmic binding protein-like II"/>
    <property type="match status" value="1"/>
</dbReference>
<dbReference type="InterPro" id="IPR000847">
    <property type="entry name" value="LysR_HTH_N"/>
</dbReference>
<reference evidence="7" key="1">
    <citation type="journal article" date="2019" name="Int. J. Syst. Evol. Microbiol.">
        <title>The Global Catalogue of Microorganisms (GCM) 10K type strain sequencing project: providing services to taxonomists for standard genome sequencing and annotation.</title>
        <authorList>
            <consortium name="The Broad Institute Genomics Platform"/>
            <consortium name="The Broad Institute Genome Sequencing Center for Infectious Disease"/>
            <person name="Wu L."/>
            <person name="Ma J."/>
        </authorList>
    </citation>
    <scope>NUCLEOTIDE SEQUENCE [LARGE SCALE GENOMIC DNA]</scope>
    <source>
        <strain evidence="7">NBRC 101365</strain>
    </source>
</reference>
<dbReference type="InterPro" id="IPR005119">
    <property type="entry name" value="LysR_subst-bd"/>
</dbReference>
<dbReference type="Proteomes" id="UP001156882">
    <property type="component" value="Unassembled WGS sequence"/>
</dbReference>
<evidence type="ECO:0000259" key="5">
    <source>
        <dbReference type="PROSITE" id="PS50931"/>
    </source>
</evidence>
<dbReference type="InterPro" id="IPR036390">
    <property type="entry name" value="WH_DNA-bd_sf"/>
</dbReference>
<dbReference type="SUPFAM" id="SSF46785">
    <property type="entry name" value="Winged helix' DNA-binding domain"/>
    <property type="match status" value="1"/>
</dbReference>
<evidence type="ECO:0000256" key="1">
    <source>
        <dbReference type="ARBA" id="ARBA00009437"/>
    </source>
</evidence>
<name>A0ABQ6CHL9_9HYPH</name>
<gene>
    <name evidence="6" type="ORF">GCM10007874_07870</name>
</gene>
<evidence type="ECO:0000256" key="2">
    <source>
        <dbReference type="ARBA" id="ARBA00023015"/>
    </source>
</evidence>
<dbReference type="Gene3D" id="1.10.10.10">
    <property type="entry name" value="Winged helix-like DNA-binding domain superfamily/Winged helix DNA-binding domain"/>
    <property type="match status" value="1"/>
</dbReference>
<dbReference type="Pfam" id="PF03466">
    <property type="entry name" value="LysR_substrate"/>
    <property type="match status" value="1"/>
</dbReference>
<feature type="domain" description="HTH lysR-type" evidence="5">
    <location>
        <begin position="3"/>
        <end position="60"/>
    </location>
</feature>
<organism evidence="6 7">
    <name type="scientific">Labrys miyagiensis</name>
    <dbReference type="NCBI Taxonomy" id="346912"/>
    <lineage>
        <taxon>Bacteria</taxon>
        <taxon>Pseudomonadati</taxon>
        <taxon>Pseudomonadota</taxon>
        <taxon>Alphaproteobacteria</taxon>
        <taxon>Hyphomicrobiales</taxon>
        <taxon>Xanthobacteraceae</taxon>
        <taxon>Labrys</taxon>
    </lineage>
</organism>
<evidence type="ECO:0000256" key="3">
    <source>
        <dbReference type="ARBA" id="ARBA00023125"/>
    </source>
</evidence>
<dbReference type="PANTHER" id="PTHR30419:SF2">
    <property type="entry name" value="LYSR FAMILY TRANSCRIPTIONAL REGULATOR"/>
    <property type="match status" value="1"/>
</dbReference>
<evidence type="ECO:0000256" key="4">
    <source>
        <dbReference type="ARBA" id="ARBA00023163"/>
    </source>
</evidence>
<evidence type="ECO:0000313" key="7">
    <source>
        <dbReference type="Proteomes" id="UP001156882"/>
    </source>
</evidence>
<dbReference type="PROSITE" id="PS50931">
    <property type="entry name" value="HTH_LYSR"/>
    <property type="match status" value="1"/>
</dbReference>
<protein>
    <submittedName>
        <fullName evidence="6">LysR family transcriptional regulator</fullName>
    </submittedName>
</protein>
<dbReference type="InterPro" id="IPR050950">
    <property type="entry name" value="HTH-type_LysR_regulators"/>
</dbReference>
<dbReference type="CDD" id="cd08421">
    <property type="entry name" value="PBP2_LTTR_like_1"/>
    <property type="match status" value="1"/>
</dbReference>
<dbReference type="InterPro" id="IPR036388">
    <property type="entry name" value="WH-like_DNA-bd_sf"/>
</dbReference>
<keyword evidence="4" id="KW-0804">Transcription</keyword>
<keyword evidence="2" id="KW-0805">Transcription regulation</keyword>
<comment type="similarity">
    <text evidence="1">Belongs to the LysR transcriptional regulatory family.</text>
</comment>
<dbReference type="Gene3D" id="3.40.190.290">
    <property type="match status" value="1"/>
</dbReference>
<sequence length="304" mass="31873">MRFDLTDLRLFEAVAQAGSISGGAERMHMALASASARISGMEAVLGTALLVRARRGVAPTAAGRTLLHHARAILAQAEQMRGALRAFATGLKGEIRMLSNTAGLVELVPNALRSFLAANPGVDIDLEERTSLEIVESVAAGQAEFGVIAATADLASLELRPLGIDRLTAITAATSALALRQDISFAELLDEPFVGLTAGALHDHLARNAARLGRHIAYRVRLRNFDAVARLVEAGIGVGVLPLAAVARHGSPGLAALRLTDDWADRRLVVCARTFEALPVHARLFVDALVNAGSAAPALMRPGG</sequence>
<dbReference type="Pfam" id="PF00126">
    <property type="entry name" value="HTH_1"/>
    <property type="match status" value="1"/>
</dbReference>
<dbReference type="EMBL" id="BSPC01000005">
    <property type="protein sequence ID" value="GLS17772.1"/>
    <property type="molecule type" value="Genomic_DNA"/>
</dbReference>
<proteinExistence type="inferred from homology"/>
<accession>A0ABQ6CHL9</accession>
<dbReference type="PANTHER" id="PTHR30419">
    <property type="entry name" value="HTH-TYPE TRANSCRIPTIONAL REGULATOR YBHD"/>
    <property type="match status" value="1"/>
</dbReference>
<keyword evidence="7" id="KW-1185">Reference proteome</keyword>
<keyword evidence="3" id="KW-0238">DNA-binding</keyword>
<comment type="caution">
    <text evidence="6">The sequence shown here is derived from an EMBL/GenBank/DDBJ whole genome shotgun (WGS) entry which is preliminary data.</text>
</comment>
<evidence type="ECO:0000313" key="6">
    <source>
        <dbReference type="EMBL" id="GLS17772.1"/>
    </source>
</evidence>